<dbReference type="AlphaFoldDB" id="R0GSC9"/>
<dbReference type="GO" id="GO:0005509">
    <property type="term" value="F:calcium ion binding"/>
    <property type="evidence" value="ECO:0007669"/>
    <property type="project" value="InterPro"/>
</dbReference>
<dbReference type="SMART" id="SM00054">
    <property type="entry name" value="EFh"/>
    <property type="match status" value="3"/>
</dbReference>
<dbReference type="OrthoDB" id="26525at2759"/>
<accession>R0GSC9</accession>
<reference evidence="5" key="1">
    <citation type="journal article" date="2013" name="Nat. Genet.">
        <title>The Capsella rubella genome and the genomic consequences of rapid mating system evolution.</title>
        <authorList>
            <person name="Slotte T."/>
            <person name="Hazzouri K.M."/>
            <person name="Agren J.A."/>
            <person name="Koenig D."/>
            <person name="Maumus F."/>
            <person name="Guo Y.L."/>
            <person name="Steige K."/>
            <person name="Platts A.E."/>
            <person name="Escobar J.S."/>
            <person name="Newman L.K."/>
            <person name="Wang W."/>
            <person name="Mandakova T."/>
            <person name="Vello E."/>
            <person name="Smith L.M."/>
            <person name="Henz S.R."/>
            <person name="Steffen J."/>
            <person name="Takuno S."/>
            <person name="Brandvain Y."/>
            <person name="Coop G."/>
            <person name="Andolfatto P."/>
            <person name="Hu T.T."/>
            <person name="Blanchette M."/>
            <person name="Clark R.M."/>
            <person name="Quesneville H."/>
            <person name="Nordborg M."/>
            <person name="Gaut B.S."/>
            <person name="Lysak M.A."/>
            <person name="Jenkins J."/>
            <person name="Grimwood J."/>
            <person name="Chapman J."/>
            <person name="Prochnik S."/>
            <person name="Shu S."/>
            <person name="Rokhsar D."/>
            <person name="Schmutz J."/>
            <person name="Weigel D."/>
            <person name="Wright S.I."/>
        </authorList>
    </citation>
    <scope>NUCLEOTIDE SEQUENCE [LARGE SCALE GENOMIC DNA]</scope>
    <source>
        <strain evidence="5">cv. Monte Gargano</strain>
    </source>
</reference>
<keyword evidence="5" id="KW-1185">Reference proteome</keyword>
<evidence type="ECO:0000259" key="3">
    <source>
        <dbReference type="PROSITE" id="PS50222"/>
    </source>
</evidence>
<keyword evidence="2" id="KW-0106">Calcium</keyword>
<keyword evidence="1" id="KW-0677">Repeat</keyword>
<protein>
    <recommendedName>
        <fullName evidence="3">EF-hand domain-containing protein</fullName>
    </recommendedName>
</protein>
<sequence length="184" mass="19771">FLHNLKRHFFQISKISTEMCPSGRILTPITTTTATAAAKSDFRPAFEIIDADRDGKISSDDLRAFYAGIPKSSGENHDETMIGTMISVADSNKDGFVEFDEFEKVLETAPLSGGCGGGEGLMKDVFTVMDKDGDGRLSYGDLKSYMDSAGLVVTDDEIESMIRLAGGDLNGGVSFDGLLKIFGC</sequence>
<dbReference type="eggNOG" id="KOG0027">
    <property type="taxonomic scope" value="Eukaryota"/>
</dbReference>
<feature type="domain" description="EF-hand" evidence="3">
    <location>
        <begin position="77"/>
        <end position="112"/>
    </location>
</feature>
<dbReference type="STRING" id="81985.R0GSC9"/>
<dbReference type="InterPro" id="IPR011992">
    <property type="entry name" value="EF-hand-dom_pair"/>
</dbReference>
<evidence type="ECO:0000313" key="4">
    <source>
        <dbReference type="EMBL" id="EOA14068.1"/>
    </source>
</evidence>
<dbReference type="FunFam" id="1.10.238.10:FF:000298">
    <property type="entry name" value="Calcium-binding protein CP1"/>
    <property type="match status" value="1"/>
</dbReference>
<dbReference type="InterPro" id="IPR018247">
    <property type="entry name" value="EF_Hand_1_Ca_BS"/>
</dbReference>
<dbReference type="InterPro" id="IPR002048">
    <property type="entry name" value="EF_hand_dom"/>
</dbReference>
<dbReference type="EMBL" id="KB870812">
    <property type="protein sequence ID" value="EOA14068.1"/>
    <property type="molecule type" value="Genomic_DNA"/>
</dbReference>
<organism evidence="4 5">
    <name type="scientific">Capsella rubella</name>
    <dbReference type="NCBI Taxonomy" id="81985"/>
    <lineage>
        <taxon>Eukaryota</taxon>
        <taxon>Viridiplantae</taxon>
        <taxon>Streptophyta</taxon>
        <taxon>Embryophyta</taxon>
        <taxon>Tracheophyta</taxon>
        <taxon>Spermatophyta</taxon>
        <taxon>Magnoliopsida</taxon>
        <taxon>eudicotyledons</taxon>
        <taxon>Gunneridae</taxon>
        <taxon>Pentapetalae</taxon>
        <taxon>rosids</taxon>
        <taxon>malvids</taxon>
        <taxon>Brassicales</taxon>
        <taxon>Brassicaceae</taxon>
        <taxon>Camelineae</taxon>
        <taxon>Capsella</taxon>
    </lineage>
</organism>
<feature type="non-terminal residue" evidence="4">
    <location>
        <position position="1"/>
    </location>
</feature>
<dbReference type="CDD" id="cd00051">
    <property type="entry name" value="EFh"/>
    <property type="match status" value="2"/>
</dbReference>
<proteinExistence type="predicted"/>
<feature type="domain" description="EF-hand" evidence="3">
    <location>
        <begin position="117"/>
        <end position="152"/>
    </location>
</feature>
<evidence type="ECO:0000256" key="2">
    <source>
        <dbReference type="ARBA" id="ARBA00022837"/>
    </source>
</evidence>
<dbReference type="Pfam" id="PF13499">
    <property type="entry name" value="EF-hand_7"/>
    <property type="match status" value="2"/>
</dbReference>
<gene>
    <name evidence="4" type="ORF">CARUB_v10027205mg</name>
</gene>
<evidence type="ECO:0000313" key="5">
    <source>
        <dbReference type="Proteomes" id="UP000029121"/>
    </source>
</evidence>
<evidence type="ECO:0000256" key="1">
    <source>
        <dbReference type="ARBA" id="ARBA00022737"/>
    </source>
</evidence>
<dbReference type="KEGG" id="crb:17875403"/>
<dbReference type="Gene3D" id="1.10.238.10">
    <property type="entry name" value="EF-hand"/>
    <property type="match status" value="2"/>
</dbReference>
<feature type="domain" description="EF-hand" evidence="3">
    <location>
        <begin position="37"/>
        <end position="72"/>
    </location>
</feature>
<dbReference type="SUPFAM" id="SSF47473">
    <property type="entry name" value="EF-hand"/>
    <property type="match status" value="1"/>
</dbReference>
<dbReference type="InterPro" id="IPR050145">
    <property type="entry name" value="Centrin_CML-like"/>
</dbReference>
<dbReference type="PROSITE" id="PS00018">
    <property type="entry name" value="EF_HAND_1"/>
    <property type="match status" value="3"/>
</dbReference>
<dbReference type="Proteomes" id="UP000029121">
    <property type="component" value="Unassembled WGS sequence"/>
</dbReference>
<dbReference type="PROSITE" id="PS50222">
    <property type="entry name" value="EF_HAND_2"/>
    <property type="match status" value="3"/>
</dbReference>
<dbReference type="PANTHER" id="PTHR23050">
    <property type="entry name" value="CALCIUM BINDING PROTEIN"/>
    <property type="match status" value="1"/>
</dbReference>
<name>R0GSC9_9BRAS</name>